<organism evidence="2 3">
    <name type="scientific">Candidatus Nomurabacteria bacterium GW2011_GWF2_43_24</name>
    <dbReference type="NCBI Taxonomy" id="1618778"/>
    <lineage>
        <taxon>Bacteria</taxon>
        <taxon>Candidatus Nomuraibacteriota</taxon>
    </lineage>
</organism>
<dbReference type="EMBL" id="LCGH01000008">
    <property type="protein sequence ID" value="KKT11273.1"/>
    <property type="molecule type" value="Genomic_DNA"/>
</dbReference>
<proteinExistence type="predicted"/>
<dbReference type="InterPro" id="IPR015946">
    <property type="entry name" value="KH_dom-like_a/b"/>
</dbReference>
<dbReference type="SUPFAM" id="SSF89919">
    <property type="entry name" value="Ribosome-binding factor A, RbfA"/>
    <property type="match status" value="1"/>
</dbReference>
<sequence>MERNEKVANQIKELAAQFLERENDRTSLITVTTASCSPDLKRATIFITVLPDSKERAALGFVKRQLKELREFLKKNIPIKIIPFLDAEIDLGEKNRQKIDELLRNG</sequence>
<dbReference type="Pfam" id="PF02033">
    <property type="entry name" value="RBFA"/>
    <property type="match status" value="1"/>
</dbReference>
<name>A0A0G1ENA7_9BACT</name>
<accession>A0A0G1ENA7</accession>
<dbReference type="Proteomes" id="UP000033907">
    <property type="component" value="Unassembled WGS sequence"/>
</dbReference>
<dbReference type="InterPro" id="IPR023799">
    <property type="entry name" value="RbfA_dom_sf"/>
</dbReference>
<gene>
    <name evidence="2" type="ORF">UV91_C0008G0002</name>
</gene>
<evidence type="ECO:0000313" key="2">
    <source>
        <dbReference type="EMBL" id="KKT11273.1"/>
    </source>
</evidence>
<evidence type="ECO:0000256" key="1">
    <source>
        <dbReference type="ARBA" id="ARBA00022517"/>
    </source>
</evidence>
<comment type="caution">
    <text evidence="2">The sequence shown here is derived from an EMBL/GenBank/DDBJ whole genome shotgun (WGS) entry which is preliminary data.</text>
</comment>
<dbReference type="GO" id="GO:0006364">
    <property type="term" value="P:rRNA processing"/>
    <property type="evidence" value="ECO:0007669"/>
    <property type="project" value="InterPro"/>
</dbReference>
<reference evidence="2 3" key="1">
    <citation type="journal article" date="2015" name="Nature">
        <title>rRNA introns, odd ribosomes, and small enigmatic genomes across a large radiation of phyla.</title>
        <authorList>
            <person name="Brown C.T."/>
            <person name="Hug L.A."/>
            <person name="Thomas B.C."/>
            <person name="Sharon I."/>
            <person name="Castelle C.J."/>
            <person name="Singh A."/>
            <person name="Wilkins M.J."/>
            <person name="Williams K.H."/>
            <person name="Banfield J.F."/>
        </authorList>
    </citation>
    <scope>NUCLEOTIDE SEQUENCE [LARGE SCALE GENOMIC DNA]</scope>
</reference>
<keyword evidence="1" id="KW-0690">Ribosome biogenesis</keyword>
<dbReference type="Gene3D" id="3.30.300.20">
    <property type="match status" value="1"/>
</dbReference>
<dbReference type="AlphaFoldDB" id="A0A0G1ENA7"/>
<protein>
    <submittedName>
        <fullName evidence="2">Ribosome-binding factor A</fullName>
    </submittedName>
</protein>
<evidence type="ECO:0000313" key="3">
    <source>
        <dbReference type="Proteomes" id="UP000033907"/>
    </source>
</evidence>
<dbReference type="InterPro" id="IPR000238">
    <property type="entry name" value="RbfA"/>
</dbReference>